<keyword evidence="3" id="KW-1185">Reference proteome</keyword>
<accession>A0A0G3BLT9</accession>
<organism evidence="2 3">
    <name type="scientific">Caldimonas brevitalea</name>
    <dbReference type="NCBI Taxonomy" id="413882"/>
    <lineage>
        <taxon>Bacteria</taxon>
        <taxon>Pseudomonadati</taxon>
        <taxon>Pseudomonadota</taxon>
        <taxon>Betaproteobacteria</taxon>
        <taxon>Burkholderiales</taxon>
        <taxon>Sphaerotilaceae</taxon>
        <taxon>Caldimonas</taxon>
    </lineage>
</organism>
<feature type="region of interest" description="Disordered" evidence="1">
    <location>
        <begin position="1"/>
        <end position="111"/>
    </location>
</feature>
<name>A0A0G3BLT9_9BURK</name>
<dbReference type="KEGG" id="pbh:AAW51_0834"/>
<dbReference type="EMBL" id="CP011371">
    <property type="protein sequence ID" value="AKJ27525.1"/>
    <property type="molecule type" value="Genomic_DNA"/>
</dbReference>
<dbReference type="RefSeq" id="WP_047193590.1">
    <property type="nucleotide sequence ID" value="NZ_CP011371.1"/>
</dbReference>
<reference evidence="2 3" key="1">
    <citation type="submission" date="2015-05" db="EMBL/GenBank/DDBJ databases">
        <authorList>
            <person name="Tang B."/>
            <person name="Yu Y."/>
        </authorList>
    </citation>
    <scope>NUCLEOTIDE SEQUENCE [LARGE SCALE GENOMIC DNA]</scope>
    <source>
        <strain evidence="2 3">DSM 7029</strain>
    </source>
</reference>
<evidence type="ECO:0000313" key="2">
    <source>
        <dbReference type="EMBL" id="AKJ27525.1"/>
    </source>
</evidence>
<dbReference type="Proteomes" id="UP000035352">
    <property type="component" value="Chromosome"/>
</dbReference>
<evidence type="ECO:0000313" key="3">
    <source>
        <dbReference type="Proteomes" id="UP000035352"/>
    </source>
</evidence>
<dbReference type="AlphaFoldDB" id="A0A0G3BLT9"/>
<protein>
    <submittedName>
        <fullName evidence="2">Uncharacterized protein</fullName>
    </submittedName>
</protein>
<proteinExistence type="predicted"/>
<feature type="compositionally biased region" description="Polar residues" evidence="1">
    <location>
        <begin position="1"/>
        <end position="10"/>
    </location>
</feature>
<feature type="compositionally biased region" description="Basic and acidic residues" evidence="1">
    <location>
        <begin position="66"/>
        <end position="82"/>
    </location>
</feature>
<evidence type="ECO:0000256" key="1">
    <source>
        <dbReference type="SAM" id="MobiDB-lite"/>
    </source>
</evidence>
<feature type="compositionally biased region" description="Basic and acidic residues" evidence="1">
    <location>
        <begin position="11"/>
        <end position="31"/>
    </location>
</feature>
<gene>
    <name evidence="2" type="ORF">AAW51_0834</name>
</gene>
<sequence length="111" mass="11435">MTQAPESPRQTTDRPAADDAELKREAWRAAPERNTNTSPHPVPEPRLARQGSSTPAPEGGWVSPEVRSDADGPLRGSGDHPDLPSGTPAGHDTGGANATGSARRSHGAAGT</sequence>